<evidence type="ECO:0000256" key="3">
    <source>
        <dbReference type="ARBA" id="ARBA00022553"/>
    </source>
</evidence>
<dbReference type="Pfam" id="PF01627">
    <property type="entry name" value="Hpt"/>
    <property type="match status" value="1"/>
</dbReference>
<dbReference type="InterPro" id="IPR001789">
    <property type="entry name" value="Sig_transdc_resp-reg_receiver"/>
</dbReference>
<dbReference type="Gene3D" id="3.40.50.2300">
    <property type="match status" value="2"/>
</dbReference>
<organism evidence="12">
    <name type="scientific">bioreactor metagenome</name>
    <dbReference type="NCBI Taxonomy" id="1076179"/>
    <lineage>
        <taxon>unclassified sequences</taxon>
        <taxon>metagenomes</taxon>
        <taxon>ecological metagenomes</taxon>
    </lineage>
</organism>
<keyword evidence="4" id="KW-0812">Transmembrane</keyword>
<dbReference type="GO" id="GO:0005886">
    <property type="term" value="C:plasma membrane"/>
    <property type="evidence" value="ECO:0007669"/>
    <property type="project" value="UniProtKB-SubCell"/>
</dbReference>
<dbReference type="InterPro" id="IPR011006">
    <property type="entry name" value="CheY-like_superfamily"/>
</dbReference>
<keyword evidence="2" id="KW-1003">Cell membrane</keyword>
<keyword evidence="8" id="KW-0902">Two-component regulatory system</keyword>
<feature type="domain" description="Response regulatory" evidence="10">
    <location>
        <begin position="41"/>
        <end position="161"/>
    </location>
</feature>
<dbReference type="Pfam" id="PF00072">
    <property type="entry name" value="Response_reg"/>
    <property type="match status" value="2"/>
</dbReference>
<dbReference type="PANTHER" id="PTHR45339:SF1">
    <property type="entry name" value="HYBRID SIGNAL TRANSDUCTION HISTIDINE KINASE J"/>
    <property type="match status" value="1"/>
</dbReference>
<name>A0A644ZSE7_9ZZZZ</name>
<keyword evidence="6" id="KW-0067">ATP-binding</keyword>
<feature type="domain" description="Response regulatory" evidence="10">
    <location>
        <begin position="188"/>
        <end position="308"/>
    </location>
</feature>
<evidence type="ECO:0000259" key="11">
    <source>
        <dbReference type="PROSITE" id="PS50894"/>
    </source>
</evidence>
<dbReference type="PROSITE" id="PS50110">
    <property type="entry name" value="RESPONSE_REGULATORY"/>
    <property type="match status" value="2"/>
</dbReference>
<keyword evidence="9" id="KW-0472">Membrane</keyword>
<evidence type="ECO:0000256" key="5">
    <source>
        <dbReference type="ARBA" id="ARBA00022741"/>
    </source>
</evidence>
<evidence type="ECO:0000256" key="2">
    <source>
        <dbReference type="ARBA" id="ARBA00022475"/>
    </source>
</evidence>
<dbReference type="SUPFAM" id="SSF47226">
    <property type="entry name" value="Histidine-containing phosphotransfer domain, HPT domain"/>
    <property type="match status" value="1"/>
</dbReference>
<evidence type="ECO:0000256" key="9">
    <source>
        <dbReference type="ARBA" id="ARBA00023136"/>
    </source>
</evidence>
<feature type="domain" description="HPt" evidence="11">
    <location>
        <begin position="340"/>
        <end position="429"/>
    </location>
</feature>
<dbReference type="PROSITE" id="PS50894">
    <property type="entry name" value="HPT"/>
    <property type="match status" value="1"/>
</dbReference>
<evidence type="ECO:0000256" key="8">
    <source>
        <dbReference type="ARBA" id="ARBA00023012"/>
    </source>
</evidence>
<dbReference type="EMBL" id="VSSQ01009866">
    <property type="protein sequence ID" value="MPM42811.1"/>
    <property type="molecule type" value="Genomic_DNA"/>
</dbReference>
<dbReference type="GO" id="GO:0004673">
    <property type="term" value="F:protein histidine kinase activity"/>
    <property type="evidence" value="ECO:0007669"/>
    <property type="project" value="UniProtKB-EC"/>
</dbReference>
<dbReference type="PANTHER" id="PTHR45339">
    <property type="entry name" value="HYBRID SIGNAL TRANSDUCTION HISTIDINE KINASE J"/>
    <property type="match status" value="1"/>
</dbReference>
<proteinExistence type="predicted"/>
<keyword evidence="7" id="KW-1133">Transmembrane helix</keyword>
<evidence type="ECO:0000256" key="4">
    <source>
        <dbReference type="ARBA" id="ARBA00022692"/>
    </source>
</evidence>
<protein>
    <submittedName>
        <fullName evidence="12">Sensor histidine kinase RcsC</fullName>
        <ecNumber evidence="12">2.7.13.3</ecNumber>
    </submittedName>
</protein>
<reference evidence="12" key="1">
    <citation type="submission" date="2019-08" db="EMBL/GenBank/DDBJ databases">
        <authorList>
            <person name="Kucharzyk K."/>
            <person name="Murdoch R.W."/>
            <person name="Higgins S."/>
            <person name="Loffler F."/>
        </authorList>
    </citation>
    <scope>NUCLEOTIDE SEQUENCE</scope>
</reference>
<keyword evidence="12" id="KW-0418">Kinase</keyword>
<keyword evidence="5" id="KW-0547">Nucleotide-binding</keyword>
<dbReference type="InterPro" id="IPR036641">
    <property type="entry name" value="HPT_dom_sf"/>
</dbReference>
<dbReference type="AlphaFoldDB" id="A0A644ZSE7"/>
<keyword evidence="3" id="KW-0597">Phosphoprotein</keyword>
<dbReference type="GO" id="GO:0000160">
    <property type="term" value="P:phosphorelay signal transduction system"/>
    <property type="evidence" value="ECO:0007669"/>
    <property type="project" value="UniProtKB-KW"/>
</dbReference>
<dbReference type="Gene3D" id="1.20.120.160">
    <property type="entry name" value="HPT domain"/>
    <property type="match status" value="1"/>
</dbReference>
<gene>
    <name evidence="12" type="primary">rcsC_182</name>
    <name evidence="12" type="ORF">SDC9_89482</name>
</gene>
<dbReference type="CDD" id="cd17546">
    <property type="entry name" value="REC_hyHK_CKI1_RcsC-like"/>
    <property type="match status" value="1"/>
</dbReference>
<evidence type="ECO:0000256" key="6">
    <source>
        <dbReference type="ARBA" id="ARBA00022840"/>
    </source>
</evidence>
<dbReference type="GO" id="GO:0005524">
    <property type="term" value="F:ATP binding"/>
    <property type="evidence" value="ECO:0007669"/>
    <property type="project" value="UniProtKB-KW"/>
</dbReference>
<comment type="caution">
    <text evidence="12">The sequence shown here is derived from an EMBL/GenBank/DDBJ whole genome shotgun (WGS) entry which is preliminary data.</text>
</comment>
<dbReference type="CDD" id="cd00156">
    <property type="entry name" value="REC"/>
    <property type="match status" value="1"/>
</dbReference>
<dbReference type="SUPFAM" id="SSF52172">
    <property type="entry name" value="CheY-like"/>
    <property type="match status" value="2"/>
</dbReference>
<dbReference type="EC" id="2.7.13.3" evidence="12"/>
<keyword evidence="12" id="KW-0808">Transferase</keyword>
<comment type="subcellular location">
    <subcellularLocation>
        <location evidence="1">Cell membrane</location>
        <topology evidence="1">Multi-pass membrane protein</topology>
    </subcellularLocation>
</comment>
<dbReference type="InterPro" id="IPR008207">
    <property type="entry name" value="Sig_transdc_His_kin_Hpt_dom"/>
</dbReference>
<sequence length="429" mass="48686">MGSRIELESEQGTGSTFYFTLYTRFEDGDKLDANSLDGIKRVLVVDDNDNNRMILEHTLKNWGIEFTGCDNGFSSLQMIEKSKMFDVAIVDYHMPYLNGLDTIRMIRETLKIGPEKLPIILLHSSSDDIAIHEECKRLKVRFNLIKPVKSQEPLHYIRNIRNVEDTEFKANELKETKQQALAENLKSTIMIVEDVELNMILARTIVKQLVPNAVILEAKNGRIGCELAEKHNISLILMDVQMPEMNGLEATERIRQMDKEKGIHTPILALSAGVVKGEKEKCFEAGMDDFLAKPISIDELRKAFERYLKREESTEEIITTEDDPKSHFDRDALLSRIDNNTTILNQILDTAKGDIQKDVDDLVSSIKEKDFDKIKSQGHALKGVALTLSFNKLGELAKEIEIAAKEGSDKIDSLVDDLTAEWNYIKTII</sequence>
<evidence type="ECO:0000256" key="7">
    <source>
        <dbReference type="ARBA" id="ARBA00022989"/>
    </source>
</evidence>
<dbReference type="SMART" id="SM00448">
    <property type="entry name" value="REC"/>
    <property type="match status" value="2"/>
</dbReference>
<evidence type="ECO:0000256" key="1">
    <source>
        <dbReference type="ARBA" id="ARBA00004651"/>
    </source>
</evidence>
<evidence type="ECO:0000259" key="10">
    <source>
        <dbReference type="PROSITE" id="PS50110"/>
    </source>
</evidence>
<evidence type="ECO:0000313" key="12">
    <source>
        <dbReference type="EMBL" id="MPM42811.1"/>
    </source>
</evidence>
<accession>A0A644ZSE7</accession>